<dbReference type="InterPro" id="IPR011990">
    <property type="entry name" value="TPR-like_helical_dom_sf"/>
</dbReference>
<dbReference type="FunFam" id="1.25.40.10:FF:000396">
    <property type="entry name" value="Pentatricopeptide repeat-containing protein At2g36730"/>
    <property type="match status" value="1"/>
</dbReference>
<feature type="repeat" description="PPR" evidence="2">
    <location>
        <begin position="590"/>
        <end position="624"/>
    </location>
</feature>
<dbReference type="Pfam" id="PF01535">
    <property type="entry name" value="PPR"/>
    <property type="match status" value="7"/>
</dbReference>
<keyword evidence="4" id="KW-1185">Reference proteome</keyword>
<dbReference type="EMBL" id="JACGCM010000766">
    <property type="protein sequence ID" value="KAF6167033.1"/>
    <property type="molecule type" value="Genomic_DNA"/>
</dbReference>
<accession>A0A7J7NIW6</accession>
<dbReference type="GO" id="GO:0099402">
    <property type="term" value="P:plant organ development"/>
    <property type="evidence" value="ECO:0007669"/>
    <property type="project" value="UniProtKB-ARBA"/>
</dbReference>
<dbReference type="OrthoDB" id="185373at2759"/>
<protein>
    <recommendedName>
        <fullName evidence="5">Pentatricopeptide repeat-containing protein</fullName>
    </recommendedName>
</protein>
<dbReference type="GO" id="GO:0003723">
    <property type="term" value="F:RNA binding"/>
    <property type="evidence" value="ECO:0007669"/>
    <property type="project" value="InterPro"/>
</dbReference>
<feature type="repeat" description="PPR" evidence="2">
    <location>
        <begin position="53"/>
        <end position="83"/>
    </location>
</feature>
<dbReference type="InterPro" id="IPR002885">
    <property type="entry name" value="PPR_rpt"/>
</dbReference>
<dbReference type="FunFam" id="1.25.40.10:FF:000381">
    <property type="entry name" value="Pentatricopeptide repeat-containing protein"/>
    <property type="match status" value="1"/>
</dbReference>
<dbReference type="Pfam" id="PF13041">
    <property type="entry name" value="PPR_2"/>
    <property type="match status" value="2"/>
</dbReference>
<sequence length="873" mass="97683">MASMVDRRPQSNPTQIIKPSHLISILRNSTVSPPSLVGKITHAYILKSGFASDLVLSNNLLHVYCSCSMVSDARKLFNEMSERDVVSWNTMISGFIKLKIFESGFEFYCEMKREGLRPSQSSFASVLVASTGMSGLKLCREIHGEILKCGFGEDVLVGNALLTAYVKYGDILESQKLFHEADNVDDVSFEILLSGYVQQGNPPHDAFELFKYSLNVQVSLSCFAFSSLISLFACDEVINHGIQIHGHLVKIGLHLDTSITNSLITMYAKSYLLENAVCLFEGAVLRDIVTWNSMIAGYGFNGEGDFGVGLVGRFLLTGMRMNESTFLSFLSCSAVVTFFERARMAHVLALKLKEQPDLETDNTILAMYCRCRSLSYAFDVFNSMEEKDVVSYNTLTGLLRNNELHKESLSLFCLNQLAGFKVNEFIYSSVISSCSRLVDSDIGRQIHGCIIKTGFEKIPPLANSVLEMYSQCRRLTDMEIIFHDIENPDIFTWNTIVIGYAQFGFFDKSIRTLGVMSELCVEFNEFTYCVIIDICSYVEMQQMGEQVHTRIKKLGFGSDTALMNSLLTMYANCGVMEKAFAIFQEIPSRDYISWNAMVCGYAKNDFAQELLDCYVLMNMNNFKPNNLTFASICKLCALNSELLLGLQFHAEVIKRGFDLDITVSNSLITMYGKCGDIQDSSKIFLHTSVTGRDVITWNSMICAYASHGCGREALGTFSEMKIRGIKPNAITFVGVLSACGHAGLVIESQVLFDSMYQEHGVVPREEHYACMVDILSRAGRLKESNELIENMPYDPCSLIWRTLLSACRLNGNIELGKETADKLIQLQPNDSSAYILLSNIYASAENMEEKAEMRRRMGDRRVMKKMGVSLIVG</sequence>
<dbReference type="Proteomes" id="UP000541444">
    <property type="component" value="Unassembled WGS sequence"/>
</dbReference>
<feature type="repeat" description="PPR" evidence="2">
    <location>
        <begin position="84"/>
        <end position="118"/>
    </location>
</feature>
<reference evidence="3 4" key="1">
    <citation type="journal article" date="2020" name="IScience">
        <title>Genome Sequencing of the Endangered Kingdonia uniflora (Circaeasteraceae, Ranunculales) Reveals Potential Mechanisms of Evolutionary Specialization.</title>
        <authorList>
            <person name="Sun Y."/>
            <person name="Deng T."/>
            <person name="Zhang A."/>
            <person name="Moore M.J."/>
            <person name="Landis J.B."/>
            <person name="Lin N."/>
            <person name="Zhang H."/>
            <person name="Zhang X."/>
            <person name="Huang J."/>
            <person name="Zhang X."/>
            <person name="Sun H."/>
            <person name="Wang H."/>
        </authorList>
    </citation>
    <scope>NUCLEOTIDE SEQUENCE [LARGE SCALE GENOMIC DNA]</scope>
    <source>
        <strain evidence="3">TB1705</strain>
        <tissue evidence="3">Leaf</tissue>
    </source>
</reference>
<dbReference type="AlphaFoldDB" id="A0A7J7NIW6"/>
<feature type="repeat" description="PPR" evidence="2">
    <location>
        <begin position="693"/>
        <end position="727"/>
    </location>
</feature>
<organism evidence="3 4">
    <name type="scientific">Kingdonia uniflora</name>
    <dbReference type="NCBI Taxonomy" id="39325"/>
    <lineage>
        <taxon>Eukaryota</taxon>
        <taxon>Viridiplantae</taxon>
        <taxon>Streptophyta</taxon>
        <taxon>Embryophyta</taxon>
        <taxon>Tracheophyta</taxon>
        <taxon>Spermatophyta</taxon>
        <taxon>Magnoliopsida</taxon>
        <taxon>Ranunculales</taxon>
        <taxon>Circaeasteraceae</taxon>
        <taxon>Kingdonia</taxon>
    </lineage>
</organism>
<dbReference type="PANTHER" id="PTHR47926">
    <property type="entry name" value="PENTATRICOPEPTIDE REPEAT-CONTAINING PROTEIN"/>
    <property type="match status" value="1"/>
</dbReference>
<evidence type="ECO:0000256" key="1">
    <source>
        <dbReference type="ARBA" id="ARBA00022737"/>
    </source>
</evidence>
<comment type="caution">
    <text evidence="3">The sequence shown here is derived from an EMBL/GenBank/DDBJ whole genome shotgun (WGS) entry which is preliminary data.</text>
</comment>
<gene>
    <name evidence="3" type="ORF">GIB67_041288</name>
</gene>
<dbReference type="GO" id="GO:0009451">
    <property type="term" value="P:RNA modification"/>
    <property type="evidence" value="ECO:0007669"/>
    <property type="project" value="InterPro"/>
</dbReference>
<keyword evidence="1" id="KW-0677">Repeat</keyword>
<evidence type="ECO:0000313" key="4">
    <source>
        <dbReference type="Proteomes" id="UP000541444"/>
    </source>
</evidence>
<dbReference type="NCBIfam" id="TIGR00756">
    <property type="entry name" value="PPR"/>
    <property type="match status" value="5"/>
</dbReference>
<dbReference type="Pfam" id="PF20431">
    <property type="entry name" value="E_motif"/>
    <property type="match status" value="1"/>
</dbReference>
<evidence type="ECO:0008006" key="5">
    <source>
        <dbReference type="Google" id="ProtNLM"/>
    </source>
</evidence>
<dbReference type="InterPro" id="IPR046960">
    <property type="entry name" value="PPR_At4g14850-like_plant"/>
</dbReference>
<name>A0A7J7NIW6_9MAGN</name>
<evidence type="ECO:0000256" key="2">
    <source>
        <dbReference type="PROSITE-ProRule" id="PRU00708"/>
    </source>
</evidence>
<feature type="repeat" description="PPR" evidence="2">
    <location>
        <begin position="357"/>
        <end position="391"/>
    </location>
</feature>
<dbReference type="InterPro" id="IPR046848">
    <property type="entry name" value="E_motif"/>
</dbReference>
<dbReference type="FunFam" id="1.25.40.10:FF:000158">
    <property type="entry name" value="pentatricopeptide repeat-containing protein At2g33680"/>
    <property type="match status" value="1"/>
</dbReference>
<dbReference type="Gene3D" id="1.25.40.10">
    <property type="entry name" value="Tetratricopeptide repeat domain"/>
    <property type="match status" value="7"/>
</dbReference>
<dbReference type="PROSITE" id="PS51375">
    <property type="entry name" value="PPR"/>
    <property type="match status" value="5"/>
</dbReference>
<evidence type="ECO:0000313" key="3">
    <source>
        <dbReference type="EMBL" id="KAF6167033.1"/>
    </source>
</evidence>
<proteinExistence type="predicted"/>